<proteinExistence type="predicted"/>
<dbReference type="PIRSF" id="PIRSF007580">
    <property type="entry name" value="UCP07580"/>
    <property type="match status" value="1"/>
</dbReference>
<protein>
    <submittedName>
        <fullName evidence="1">Metal-dependent hydrolase</fullName>
    </submittedName>
</protein>
<dbReference type="Pfam" id="PF10118">
    <property type="entry name" value="Metal_hydrol"/>
    <property type="match status" value="1"/>
</dbReference>
<sequence>MSFLRGFGRKPVVDPRGARRYTGQAHAIAARDVHFSWDDVPMHYIPGEAMATHVINVMHLVLPEGERAMSATLAEALPLITDPRLREEVVGFIGQEATHAASHEGAREHLAKLGLDVEPMARKMEWLVDKVLGNRGLTGKAGHAWLCERLGLFAAMEHYTAVVGEWLLNADQLERLGMHPTMLDLIRWHGAEEVEHRNVAFDAFMHVDGGYARRVRTALLASFTLAVLFLTTAGHLHRKDPTPGKGRCWPWQLLSATRREVIPKATIFVTEIPKYLHPRFHPSQLGSMDQAVRYLARSPAANHAAR</sequence>
<gene>
    <name evidence="1" type="ORF">A4R43_13065</name>
</gene>
<name>A0A344L5P0_9PSEU</name>
<reference evidence="1 2" key="1">
    <citation type="submission" date="2016-04" db="EMBL/GenBank/DDBJ databases">
        <title>Complete genome sequence and analysis of deep-sea sediment isolate, Amycolatopsis sp. WP1.</title>
        <authorList>
            <person name="Wang H."/>
            <person name="Chen S."/>
            <person name="Wu Q."/>
        </authorList>
    </citation>
    <scope>NUCLEOTIDE SEQUENCE [LARGE SCALE GENOMIC DNA]</scope>
    <source>
        <strain evidence="1 2">WP1</strain>
    </source>
</reference>
<accession>A0A344L5P0</accession>
<dbReference type="PANTHER" id="PTHR39456:SF1">
    <property type="entry name" value="METAL-DEPENDENT HYDROLASE"/>
    <property type="match status" value="1"/>
</dbReference>
<dbReference type="InterPro" id="IPR016516">
    <property type="entry name" value="UCP07580"/>
</dbReference>
<organism evidence="1 2">
    <name type="scientific">Amycolatopsis albispora</name>
    <dbReference type="NCBI Taxonomy" id="1804986"/>
    <lineage>
        <taxon>Bacteria</taxon>
        <taxon>Bacillati</taxon>
        <taxon>Actinomycetota</taxon>
        <taxon>Actinomycetes</taxon>
        <taxon>Pseudonocardiales</taxon>
        <taxon>Pseudonocardiaceae</taxon>
        <taxon>Amycolatopsis</taxon>
    </lineage>
</organism>
<dbReference type="KEGG" id="aab:A4R43_13065"/>
<dbReference type="Proteomes" id="UP000250434">
    <property type="component" value="Chromosome"/>
</dbReference>
<dbReference type="GO" id="GO:0016787">
    <property type="term" value="F:hydrolase activity"/>
    <property type="evidence" value="ECO:0007669"/>
    <property type="project" value="UniProtKB-KW"/>
</dbReference>
<keyword evidence="2" id="KW-1185">Reference proteome</keyword>
<dbReference type="EMBL" id="CP015163">
    <property type="protein sequence ID" value="AXB43364.1"/>
    <property type="molecule type" value="Genomic_DNA"/>
</dbReference>
<evidence type="ECO:0000313" key="2">
    <source>
        <dbReference type="Proteomes" id="UP000250434"/>
    </source>
</evidence>
<evidence type="ECO:0000313" key="1">
    <source>
        <dbReference type="EMBL" id="AXB43364.1"/>
    </source>
</evidence>
<keyword evidence="1" id="KW-0378">Hydrolase</keyword>
<dbReference type="PANTHER" id="PTHR39456">
    <property type="entry name" value="METAL-DEPENDENT HYDROLASE"/>
    <property type="match status" value="1"/>
</dbReference>
<dbReference type="OrthoDB" id="4760165at2"/>
<dbReference type="RefSeq" id="WP_113692608.1">
    <property type="nucleotide sequence ID" value="NZ_CP015163.1"/>
</dbReference>
<dbReference type="AlphaFoldDB" id="A0A344L5P0"/>